<name>A0AAV8TJV0_9ROSI</name>
<accession>A0AAV8TJV0</accession>
<keyword evidence="2" id="KW-1185">Reference proteome</keyword>
<evidence type="ECO:0000313" key="2">
    <source>
        <dbReference type="Proteomes" id="UP001159364"/>
    </source>
</evidence>
<organism evidence="1 2">
    <name type="scientific">Erythroxylum novogranatense</name>
    <dbReference type="NCBI Taxonomy" id="1862640"/>
    <lineage>
        <taxon>Eukaryota</taxon>
        <taxon>Viridiplantae</taxon>
        <taxon>Streptophyta</taxon>
        <taxon>Embryophyta</taxon>
        <taxon>Tracheophyta</taxon>
        <taxon>Spermatophyta</taxon>
        <taxon>Magnoliopsida</taxon>
        <taxon>eudicotyledons</taxon>
        <taxon>Gunneridae</taxon>
        <taxon>Pentapetalae</taxon>
        <taxon>rosids</taxon>
        <taxon>fabids</taxon>
        <taxon>Malpighiales</taxon>
        <taxon>Erythroxylaceae</taxon>
        <taxon>Erythroxylum</taxon>
    </lineage>
</organism>
<comment type="caution">
    <text evidence="1">The sequence shown here is derived from an EMBL/GenBank/DDBJ whole genome shotgun (WGS) entry which is preliminary data.</text>
</comment>
<gene>
    <name evidence="1" type="ORF">K2173_023812</name>
</gene>
<dbReference type="AlphaFoldDB" id="A0AAV8TJV0"/>
<reference evidence="1 2" key="1">
    <citation type="submission" date="2021-09" db="EMBL/GenBank/DDBJ databases">
        <title>Genomic insights and catalytic innovation underlie evolution of tropane alkaloids biosynthesis.</title>
        <authorList>
            <person name="Wang Y.-J."/>
            <person name="Tian T."/>
            <person name="Huang J.-P."/>
            <person name="Huang S.-X."/>
        </authorList>
    </citation>
    <scope>NUCLEOTIDE SEQUENCE [LARGE SCALE GENOMIC DNA]</scope>
    <source>
        <strain evidence="1">KIB-2018</strain>
        <tissue evidence="1">Leaf</tissue>
    </source>
</reference>
<evidence type="ECO:0000313" key="1">
    <source>
        <dbReference type="EMBL" id="KAJ8766565.1"/>
    </source>
</evidence>
<dbReference type="Proteomes" id="UP001159364">
    <property type="component" value="Linkage Group LG05"/>
</dbReference>
<proteinExistence type="predicted"/>
<protein>
    <submittedName>
        <fullName evidence="1">Uncharacterized protein</fullName>
    </submittedName>
</protein>
<sequence>MALKWCLNSSFTQVLGLTDNSHTPKHHGAILCPTGHHGHVQDCVKSLKEGDKMVRVRKETCPSGFQMPLHYPKYNKAD</sequence>
<dbReference type="EMBL" id="JAIWQS010000005">
    <property type="protein sequence ID" value="KAJ8766565.1"/>
    <property type="molecule type" value="Genomic_DNA"/>
</dbReference>